<organism evidence="8">
    <name type="scientific">freshwater metagenome</name>
    <dbReference type="NCBI Taxonomy" id="449393"/>
    <lineage>
        <taxon>unclassified sequences</taxon>
        <taxon>metagenomes</taxon>
        <taxon>ecological metagenomes</taxon>
    </lineage>
</organism>
<feature type="domain" description="PASTA" evidence="7">
    <location>
        <begin position="571"/>
        <end position="637"/>
    </location>
</feature>
<dbReference type="FunFam" id="1.10.510.10:FF:000021">
    <property type="entry name" value="Serine/threonine protein kinase"/>
    <property type="match status" value="1"/>
</dbReference>
<dbReference type="SMART" id="SM00740">
    <property type="entry name" value="PASTA"/>
    <property type="match status" value="3"/>
</dbReference>
<proteinExistence type="predicted"/>
<feature type="domain" description="PASTA" evidence="7">
    <location>
        <begin position="378"/>
        <end position="440"/>
    </location>
</feature>
<evidence type="ECO:0000313" key="8">
    <source>
        <dbReference type="EMBL" id="CAB4624372.1"/>
    </source>
</evidence>
<keyword evidence="5" id="KW-0067">ATP-binding</keyword>
<dbReference type="PANTHER" id="PTHR43289:SF34">
    <property type="entry name" value="SERINE_THREONINE-PROTEIN KINASE YBDM-RELATED"/>
    <property type="match status" value="1"/>
</dbReference>
<evidence type="ECO:0000259" key="6">
    <source>
        <dbReference type="PROSITE" id="PS50011"/>
    </source>
</evidence>
<dbReference type="InterPro" id="IPR008271">
    <property type="entry name" value="Ser/Thr_kinase_AS"/>
</dbReference>
<evidence type="ECO:0000256" key="3">
    <source>
        <dbReference type="ARBA" id="ARBA00022741"/>
    </source>
</evidence>
<dbReference type="InterPro" id="IPR000719">
    <property type="entry name" value="Prot_kinase_dom"/>
</dbReference>
<dbReference type="Pfam" id="PF03793">
    <property type="entry name" value="PASTA"/>
    <property type="match status" value="3"/>
</dbReference>
<dbReference type="CDD" id="cd14014">
    <property type="entry name" value="STKc_PknB_like"/>
    <property type="match status" value="1"/>
</dbReference>
<gene>
    <name evidence="8" type="ORF">UFOPK2001_00100</name>
</gene>
<dbReference type="Gene3D" id="3.30.200.20">
    <property type="entry name" value="Phosphorylase Kinase, domain 1"/>
    <property type="match status" value="1"/>
</dbReference>
<dbReference type="PANTHER" id="PTHR43289">
    <property type="entry name" value="MITOGEN-ACTIVATED PROTEIN KINASE KINASE KINASE 20-RELATED"/>
    <property type="match status" value="1"/>
</dbReference>
<dbReference type="SUPFAM" id="SSF56112">
    <property type="entry name" value="Protein kinase-like (PK-like)"/>
    <property type="match status" value="1"/>
</dbReference>
<dbReference type="CDD" id="cd06577">
    <property type="entry name" value="PASTA_pknB"/>
    <property type="match status" value="4"/>
</dbReference>
<keyword evidence="2" id="KW-0808">Transferase</keyword>
<keyword evidence="1" id="KW-0723">Serine/threonine-protein kinase</keyword>
<dbReference type="SMART" id="SM00220">
    <property type="entry name" value="S_TKc"/>
    <property type="match status" value="1"/>
</dbReference>
<dbReference type="NCBIfam" id="NF033483">
    <property type="entry name" value="PknB_PASTA_kin"/>
    <property type="match status" value="1"/>
</dbReference>
<protein>
    <submittedName>
        <fullName evidence="8">Unannotated protein</fullName>
    </submittedName>
</protein>
<evidence type="ECO:0000256" key="4">
    <source>
        <dbReference type="ARBA" id="ARBA00022777"/>
    </source>
</evidence>
<feature type="domain" description="Protein kinase" evidence="6">
    <location>
        <begin position="13"/>
        <end position="271"/>
    </location>
</feature>
<keyword evidence="3" id="KW-0547">Nucleotide-binding</keyword>
<evidence type="ECO:0000256" key="2">
    <source>
        <dbReference type="ARBA" id="ARBA00022679"/>
    </source>
</evidence>
<dbReference type="InterPro" id="IPR011009">
    <property type="entry name" value="Kinase-like_dom_sf"/>
</dbReference>
<dbReference type="Gene3D" id="1.10.510.10">
    <property type="entry name" value="Transferase(Phosphotransferase) domain 1"/>
    <property type="match status" value="1"/>
</dbReference>
<accession>A0A6J6IIL8</accession>
<dbReference type="Gene3D" id="3.30.10.20">
    <property type="match status" value="4"/>
</dbReference>
<dbReference type="PROSITE" id="PS51178">
    <property type="entry name" value="PASTA"/>
    <property type="match status" value="2"/>
</dbReference>
<evidence type="ECO:0000256" key="5">
    <source>
        <dbReference type="ARBA" id="ARBA00022840"/>
    </source>
</evidence>
<dbReference type="EMBL" id="CAEZVN010000004">
    <property type="protein sequence ID" value="CAB4624372.1"/>
    <property type="molecule type" value="Genomic_DNA"/>
</dbReference>
<evidence type="ECO:0000256" key="1">
    <source>
        <dbReference type="ARBA" id="ARBA00022527"/>
    </source>
</evidence>
<name>A0A6J6IIL8_9ZZZZ</name>
<dbReference type="AlphaFoldDB" id="A0A6J6IIL8"/>
<sequence>MSNLIGQLIGNRYRVESQVASGGMATVYLATDQRLDRQVAIKVIHQHLANDSNFQEKFVLEAKTAAKLSHPNLVNVFDQGSDAGTTYLVMEYVPGITLRDALNEYGPLPAVRALEMLAQILSGLAAAHRAGILHRDLKPDNVLLADDGRVKLGDFGLARAISAHTSTGDLVGTIAYLSPELVTRGLADARSDVYAAGILLYELLTGKQPFEGEQAVQIAYQHANSTVPAPSLLVKETPAAVDRLVSWATAKLPVDRPADAGELLVKVTALIADLKAGNADKTTVMDFAPIDSNATQVIDPVARAAEELPATGSFQTTETIFDASSTQVLTPLSAEFEPQALEKFQGKIGLRLTLITLLVVLLSSGAGWWFGSGPGALGVVPSLTSRTVTSAESALVALSPKISLVNENSSTVTKGLVIRTEPAAGSYLAKGSDLKLFVSLGPKLIAAPSLKGLNVAEATAKLIGAGFKLGPVNSWFDANPIGQVYDYLGSDGVPIPEGSSVGLEVSLGPIPVVSGIDQAIAVTAIEATGLKISSIQQEFSDTVAPGKAIGLVPQTKPLGAGGSVQLLVSKGPNLVIMPKVIGETVLAAKALLESAGLTVIVNTDQLQSKWGIVKVKRSSEAVGAKLKAGNSVTISTK</sequence>
<dbReference type="InterPro" id="IPR005543">
    <property type="entry name" value="PASTA_dom"/>
</dbReference>
<dbReference type="GO" id="GO:0004674">
    <property type="term" value="F:protein serine/threonine kinase activity"/>
    <property type="evidence" value="ECO:0007669"/>
    <property type="project" value="UniProtKB-KW"/>
</dbReference>
<keyword evidence="4" id="KW-0418">Kinase</keyword>
<dbReference type="PROSITE" id="PS00108">
    <property type="entry name" value="PROTEIN_KINASE_ST"/>
    <property type="match status" value="1"/>
</dbReference>
<dbReference type="Pfam" id="PF00069">
    <property type="entry name" value="Pkinase"/>
    <property type="match status" value="1"/>
</dbReference>
<reference evidence="8" key="1">
    <citation type="submission" date="2020-05" db="EMBL/GenBank/DDBJ databases">
        <authorList>
            <person name="Chiriac C."/>
            <person name="Salcher M."/>
            <person name="Ghai R."/>
            <person name="Kavagutti S V."/>
        </authorList>
    </citation>
    <scope>NUCLEOTIDE SEQUENCE</scope>
</reference>
<dbReference type="PROSITE" id="PS50011">
    <property type="entry name" value="PROTEIN_KINASE_DOM"/>
    <property type="match status" value="1"/>
</dbReference>
<dbReference type="FunFam" id="3.30.200.20:FF:000035">
    <property type="entry name" value="Serine/threonine protein kinase Stk1"/>
    <property type="match status" value="1"/>
</dbReference>
<evidence type="ECO:0000259" key="7">
    <source>
        <dbReference type="PROSITE" id="PS51178"/>
    </source>
</evidence>
<dbReference type="GO" id="GO:0005524">
    <property type="term" value="F:ATP binding"/>
    <property type="evidence" value="ECO:0007669"/>
    <property type="project" value="UniProtKB-KW"/>
</dbReference>